<dbReference type="Pfam" id="PF18884">
    <property type="entry name" value="TSP3_bac"/>
    <property type="match status" value="4"/>
</dbReference>
<feature type="compositionally biased region" description="Acidic residues" evidence="6">
    <location>
        <begin position="702"/>
        <end position="713"/>
    </location>
</feature>
<dbReference type="GO" id="GO:0005509">
    <property type="term" value="F:calcium ion binding"/>
    <property type="evidence" value="ECO:0007669"/>
    <property type="project" value="InterPro"/>
</dbReference>
<dbReference type="EMBL" id="MSCM01000001">
    <property type="protein sequence ID" value="PQJ82407.1"/>
    <property type="molecule type" value="Genomic_DNA"/>
</dbReference>
<dbReference type="InterPro" id="IPR026588">
    <property type="entry name" value="Choice_anch_A"/>
</dbReference>
<evidence type="ECO:0000256" key="6">
    <source>
        <dbReference type="SAM" id="MobiDB-lite"/>
    </source>
</evidence>
<dbReference type="Pfam" id="PF11999">
    <property type="entry name" value="Ice_binding"/>
    <property type="match status" value="2"/>
</dbReference>
<dbReference type="Pfam" id="PF18911">
    <property type="entry name" value="PKD_4"/>
    <property type="match status" value="1"/>
</dbReference>
<evidence type="ECO:0000256" key="5">
    <source>
        <dbReference type="ARBA" id="ARBA00022837"/>
    </source>
</evidence>
<evidence type="ECO:0000313" key="8">
    <source>
        <dbReference type="EMBL" id="PQJ82407.1"/>
    </source>
</evidence>
<gene>
    <name evidence="8" type="ORF">BTO16_07370</name>
</gene>
<dbReference type="Gene3D" id="2.60.40.10">
    <property type="entry name" value="Immunoglobulins"/>
    <property type="match status" value="1"/>
</dbReference>
<keyword evidence="5" id="KW-0106">Calcium</keyword>
<keyword evidence="4" id="KW-0732">Signal</keyword>
<organism evidence="8 9">
    <name type="scientific">Polaribacter glomeratus</name>
    <dbReference type="NCBI Taxonomy" id="102"/>
    <lineage>
        <taxon>Bacteria</taxon>
        <taxon>Pseudomonadati</taxon>
        <taxon>Bacteroidota</taxon>
        <taxon>Flavobacteriia</taxon>
        <taxon>Flavobacteriales</taxon>
        <taxon>Flavobacteriaceae</taxon>
    </lineage>
</organism>
<dbReference type="InterPro" id="IPR028974">
    <property type="entry name" value="TSP_type-3_rpt"/>
</dbReference>
<name>A0A2S7WXV1_9FLAO</name>
<proteinExistence type="inferred from homology"/>
<evidence type="ECO:0000256" key="2">
    <source>
        <dbReference type="ARBA" id="ARBA00005445"/>
    </source>
</evidence>
<dbReference type="PROSITE" id="PS50093">
    <property type="entry name" value="PKD"/>
    <property type="match status" value="1"/>
</dbReference>
<protein>
    <recommendedName>
        <fullName evidence="7">PKD domain-containing protein</fullName>
    </recommendedName>
</protein>
<feature type="domain" description="PKD" evidence="7">
    <location>
        <begin position="1347"/>
        <end position="1397"/>
    </location>
</feature>
<dbReference type="InterPro" id="IPR000601">
    <property type="entry name" value="PKD_dom"/>
</dbReference>
<dbReference type="CDD" id="cd00146">
    <property type="entry name" value="PKD"/>
    <property type="match status" value="1"/>
</dbReference>
<reference evidence="8 9" key="1">
    <citation type="submission" date="2016-12" db="EMBL/GenBank/DDBJ databases">
        <title>Trade-off between light-utilization and light-protection in marine flavobacteria.</title>
        <authorList>
            <person name="Kumagai Y."/>
            <person name="Yoshizawa S."/>
            <person name="Kogure K."/>
            <person name="Iwasaki W."/>
        </authorList>
    </citation>
    <scope>NUCLEOTIDE SEQUENCE [LARGE SCALE GENOMIC DNA]</scope>
    <source>
        <strain evidence="8 9">ATCC 43844</strain>
    </source>
</reference>
<feature type="compositionally biased region" description="Acidic residues" evidence="6">
    <location>
        <begin position="736"/>
        <end position="757"/>
    </location>
</feature>
<evidence type="ECO:0000256" key="1">
    <source>
        <dbReference type="ARBA" id="ARBA00004613"/>
    </source>
</evidence>
<dbReference type="SUPFAM" id="SSF103647">
    <property type="entry name" value="TSP type-3 repeat"/>
    <property type="match status" value="1"/>
</dbReference>
<dbReference type="Gene3D" id="4.10.1080.10">
    <property type="entry name" value="TSP type-3 repeat"/>
    <property type="match status" value="2"/>
</dbReference>
<dbReference type="InterPro" id="IPR022409">
    <property type="entry name" value="PKD/Chitinase_dom"/>
</dbReference>
<dbReference type="SUPFAM" id="SSF49299">
    <property type="entry name" value="PKD domain"/>
    <property type="match status" value="1"/>
</dbReference>
<dbReference type="SMART" id="SM00089">
    <property type="entry name" value="PKD"/>
    <property type="match status" value="2"/>
</dbReference>
<feature type="region of interest" description="Disordered" evidence="6">
    <location>
        <begin position="702"/>
        <end position="757"/>
    </location>
</feature>
<dbReference type="RefSeq" id="WP_170064423.1">
    <property type="nucleotide sequence ID" value="NZ_MSCM01000001.1"/>
</dbReference>
<dbReference type="InterPro" id="IPR035986">
    <property type="entry name" value="PKD_dom_sf"/>
</dbReference>
<evidence type="ECO:0000259" key="7">
    <source>
        <dbReference type="PROSITE" id="PS50093"/>
    </source>
</evidence>
<dbReference type="InterPro" id="IPR013783">
    <property type="entry name" value="Ig-like_fold"/>
</dbReference>
<feature type="compositionally biased region" description="Polar residues" evidence="6">
    <location>
        <begin position="714"/>
        <end position="725"/>
    </location>
</feature>
<evidence type="ECO:0000256" key="3">
    <source>
        <dbReference type="ARBA" id="ARBA00022525"/>
    </source>
</evidence>
<evidence type="ECO:0000256" key="4">
    <source>
        <dbReference type="ARBA" id="ARBA00022729"/>
    </source>
</evidence>
<sequence>MIKKIPLVFISFSNVSATNFSFVKKYTLLFLITTTFLFSKTSYSQTLNLGVLSSFEAYTGAGDVVNGGDWTGDAGTNFGLISGFDSPDFKNNTYNADAVTSQAREDLLRLYIHLNDLFVDFAGTHVAAFGGGETIAPGVYSIPGAGSIGASLTLDGQGNPNAYFVIKFNGAMTVGAGAVVTLINGAKSSNVFYMASGAISLAASADIKGSLFAKVGAVNLAADAVLEGRMFTMSGAIGTAVGTIVSPPPTDSTIQIFCETSCSPAPSVDVLGVLSQFALYTNLGAAANTGISGINGNIGTAAGTISGYTTGVHIGDEHISDVLTTQAALDIDAAYIALMALPVTGIHTTAFGAGETLLPGVYDMAAGSLGGTITLDGENDPNAIFVMRFAGAFNVAALSKIILVNGARRCNVFWIGGANVVTGAVNIGAAAHLKGNFISHGGACNSGVDVFLSGRQLSTSGAVNTAGGIIYTDPECITSASLEAVDTDGDGISDDTDTDDDGDGINDADEALIGTDPLLIDTNADGINDGEADFDNDGIDNASESDENLATITDTNPTDGNPDITFGIDTDGDGIDNNNDSDDDGDGINDADEALIGTDPLLIDTDDDGINDGEADFDNDGIDNATESDENLAIITDINPADGNPDITFGIDTDGDGIDNNNDTDDDGDGINDADEALIGTDPLLIDTDDDGINDGEADFDGDGIDNATESDENSAIITDTNPTDGNPDITFGIDTDGDGIDNNNDTDDDGDGINDADEALIGTDPLLIDTDGDGINDGEADFDGDGIDNATESDENSAIITDINPADGNPDITFTIAPVCTIIAENTTTTTSITENETKTLTGNPSGGNWSIISGSGDINGSIYTPIDINTNTSITIRYTIEADANCTATTDDVTFIVTPVCIPIENTTSTDTISENQTKTLTANPSGGSWSMVSGSGTINGFTYTPDDVNLDTEVVIRYEIPSDGDCTPSAKSVNNTNADVTFTVTPVGELYHPTTPADCFSIFVENNVALANGNTNGSLAAGGNLTINGDYGIASEDCGCFSNNGNKVGLLVGGQINYTSGNIDISNTTQYAQIGASNGSNAWYADPLNAPTPIRVTPGTDYNAASYVQLSGNATDFNASSGINPVFAQNLIDFSLAFQRLRTNAISMSENVQNASLEDNAGNSISDTNLPNDVEIFLTNGINYMNVTGADLNAVQNFTSQNHPNSAKVLVLNVNAPGTFNWSVWSQAGFADQDAPYIIYNFYNTTELNIEGANTIYGTLLAPFAAINRTVNTEDILGQIIGTSFTQNGGDVKCANFIPELADSTISNDAPKAEFTVNDNECLNDNAFIFNNTSNTDPETQPTNPISYSWNFGDGASSILMNPTKSYAVSGTYLVTLTATNTFGSNTETTQVTVLPNTEALINMSTISSSDNSISKSFSLSNPQHFTSYSWSLPGEGTNLFQNQDEAIFEFSEAGSFPLTLSGINTNGCSVETIYTIIIGSSEVTGGNGGGVESESLGDAISKIYVNRKKNSVPTNFVKSNKNLYNKAALKRAQPYLGKSADLTMLDMFPTELVAGDVANVTSPTDILDYT</sequence>
<keyword evidence="9" id="KW-1185">Reference proteome</keyword>
<comment type="caution">
    <text evidence="8">The sequence shown here is derived from an EMBL/GenBank/DDBJ whole genome shotgun (WGS) entry which is preliminary data.</text>
</comment>
<comment type="subcellular location">
    <subcellularLocation>
        <location evidence="1">Secreted</location>
    </subcellularLocation>
</comment>
<keyword evidence="3" id="KW-0964">Secreted</keyword>
<dbReference type="InterPro" id="IPR021884">
    <property type="entry name" value="Ice-bd_prot"/>
</dbReference>
<dbReference type="Proteomes" id="UP000239068">
    <property type="component" value="Unassembled WGS sequence"/>
</dbReference>
<dbReference type="NCBIfam" id="TIGR04215">
    <property type="entry name" value="choice_anch_A"/>
    <property type="match status" value="1"/>
</dbReference>
<dbReference type="InterPro" id="IPR059100">
    <property type="entry name" value="TSP3_bac"/>
</dbReference>
<dbReference type="Pfam" id="PF20597">
    <property type="entry name" value="pAdhesive_15"/>
    <property type="match status" value="1"/>
</dbReference>
<comment type="similarity">
    <text evidence="2">Belongs to the ice-binding protein family.</text>
</comment>
<feature type="non-terminal residue" evidence="8">
    <location>
        <position position="1574"/>
    </location>
</feature>
<evidence type="ECO:0000313" key="9">
    <source>
        <dbReference type="Proteomes" id="UP000239068"/>
    </source>
</evidence>
<accession>A0A2S7WXV1</accession>